<feature type="region of interest" description="Disordered" evidence="1">
    <location>
        <begin position="1"/>
        <end position="52"/>
    </location>
</feature>
<gene>
    <name evidence="2" type="ORF">GONAM_61_00230</name>
</gene>
<dbReference type="Proteomes" id="UP000035058">
    <property type="component" value="Unassembled WGS sequence"/>
</dbReference>
<protein>
    <submittedName>
        <fullName evidence="2">Uncharacterized protein</fullName>
    </submittedName>
</protein>
<evidence type="ECO:0000313" key="3">
    <source>
        <dbReference type="Proteomes" id="UP000035058"/>
    </source>
</evidence>
<dbReference type="AlphaFoldDB" id="K6X9R4"/>
<dbReference type="EMBL" id="BAHE01000061">
    <property type="protein sequence ID" value="GAC02787.1"/>
    <property type="molecule type" value="Genomic_DNA"/>
</dbReference>
<keyword evidence="3" id="KW-1185">Reference proteome</keyword>
<sequence>MTNEPTHGPTDPEDQHDPDGDPEMLTSKATQPDQAEGEDDATETKDDEGSDR</sequence>
<proteinExistence type="predicted"/>
<evidence type="ECO:0000313" key="2">
    <source>
        <dbReference type="EMBL" id="GAC02787.1"/>
    </source>
</evidence>
<name>K6X9R4_9ACTN</name>
<comment type="caution">
    <text evidence="2">The sequence shown here is derived from an EMBL/GenBank/DDBJ whole genome shotgun (WGS) entry which is preliminary data.</text>
</comment>
<reference evidence="2 3" key="1">
    <citation type="submission" date="2012-08" db="EMBL/GenBank/DDBJ databases">
        <title>Whole genome shotgun sequence of Gordonia namibiensis NBRC 108229.</title>
        <authorList>
            <person name="Isaki-Nakamura S."/>
            <person name="Hosoyama A."/>
            <person name="Tsuchikane K."/>
            <person name="Katsumata H."/>
            <person name="Baba S."/>
            <person name="Yamazaki S."/>
            <person name="Fujita N."/>
        </authorList>
    </citation>
    <scope>NUCLEOTIDE SEQUENCE [LARGE SCALE GENOMIC DNA]</scope>
    <source>
        <strain evidence="2 3">NBRC 108229</strain>
    </source>
</reference>
<feature type="compositionally biased region" description="Acidic residues" evidence="1">
    <location>
        <begin position="35"/>
        <end position="52"/>
    </location>
</feature>
<accession>K6X9R4</accession>
<organism evidence="2 3">
    <name type="scientific">Gordonia namibiensis NBRC 108229</name>
    <dbReference type="NCBI Taxonomy" id="1208314"/>
    <lineage>
        <taxon>Bacteria</taxon>
        <taxon>Bacillati</taxon>
        <taxon>Actinomycetota</taxon>
        <taxon>Actinomycetes</taxon>
        <taxon>Mycobacteriales</taxon>
        <taxon>Gordoniaceae</taxon>
        <taxon>Gordonia</taxon>
    </lineage>
</organism>
<evidence type="ECO:0000256" key="1">
    <source>
        <dbReference type="SAM" id="MobiDB-lite"/>
    </source>
</evidence>